<dbReference type="AlphaFoldDB" id="A0AAE0WAP5"/>
<dbReference type="Gene3D" id="3.40.50.10320">
    <property type="entry name" value="LmbE-like"/>
    <property type="match status" value="1"/>
</dbReference>
<reference evidence="4" key="1">
    <citation type="journal article" date="2021" name="Genome Biol. Evol.">
        <title>A High-Quality Reference Genome for a Parasitic Bivalve with Doubly Uniparental Inheritance (Bivalvia: Unionida).</title>
        <authorList>
            <person name="Smith C.H."/>
        </authorList>
    </citation>
    <scope>NUCLEOTIDE SEQUENCE</scope>
    <source>
        <strain evidence="4">CHS0354</strain>
    </source>
</reference>
<dbReference type="PANTHER" id="PTHR12993">
    <property type="entry name" value="N-ACETYLGLUCOSAMINYL-PHOSPHATIDYLINOSITOL DE-N-ACETYLASE-RELATED"/>
    <property type="match status" value="1"/>
</dbReference>
<evidence type="ECO:0000313" key="4">
    <source>
        <dbReference type="EMBL" id="KAK3606480.1"/>
    </source>
</evidence>
<protein>
    <recommendedName>
        <fullName evidence="2">N-acetylglucosaminylphosphatidylinositol deacetylase</fullName>
        <ecNumber evidence="2">3.5.1.89</ecNumber>
    </recommendedName>
</protein>
<dbReference type="Pfam" id="PF02585">
    <property type="entry name" value="PIG-L"/>
    <property type="match status" value="1"/>
</dbReference>
<comment type="similarity">
    <text evidence="1">Belongs to the PIGL family.</text>
</comment>
<dbReference type="PANTHER" id="PTHR12993:SF11">
    <property type="entry name" value="N-ACETYLGLUCOSAMINYL-PHOSPHATIDYLINOSITOL DE-N-ACETYLASE"/>
    <property type="match status" value="1"/>
</dbReference>
<organism evidence="4 5">
    <name type="scientific">Potamilus streckersoni</name>
    <dbReference type="NCBI Taxonomy" id="2493646"/>
    <lineage>
        <taxon>Eukaryota</taxon>
        <taxon>Metazoa</taxon>
        <taxon>Spiralia</taxon>
        <taxon>Lophotrochozoa</taxon>
        <taxon>Mollusca</taxon>
        <taxon>Bivalvia</taxon>
        <taxon>Autobranchia</taxon>
        <taxon>Heteroconchia</taxon>
        <taxon>Palaeoheterodonta</taxon>
        <taxon>Unionida</taxon>
        <taxon>Unionoidea</taxon>
        <taxon>Unionidae</taxon>
        <taxon>Ambleminae</taxon>
        <taxon>Lampsilini</taxon>
        <taxon>Potamilus</taxon>
    </lineage>
</organism>
<evidence type="ECO:0000256" key="1">
    <source>
        <dbReference type="ARBA" id="ARBA00006066"/>
    </source>
</evidence>
<dbReference type="GO" id="GO:0005783">
    <property type="term" value="C:endoplasmic reticulum"/>
    <property type="evidence" value="ECO:0007669"/>
    <property type="project" value="TreeGrafter"/>
</dbReference>
<feature type="transmembrane region" description="Helical" evidence="3">
    <location>
        <begin position="204"/>
        <end position="224"/>
    </location>
</feature>
<gene>
    <name evidence="4" type="ORF">CHS0354_041432</name>
</gene>
<dbReference type="InterPro" id="IPR003737">
    <property type="entry name" value="GlcNAc_PI_deacetylase-related"/>
</dbReference>
<evidence type="ECO:0000313" key="5">
    <source>
        <dbReference type="Proteomes" id="UP001195483"/>
    </source>
</evidence>
<evidence type="ECO:0000256" key="3">
    <source>
        <dbReference type="SAM" id="Phobius"/>
    </source>
</evidence>
<dbReference type="GO" id="GO:0000225">
    <property type="term" value="F:N-acetylglucosaminylphosphatidylinositol deacetylase activity"/>
    <property type="evidence" value="ECO:0007669"/>
    <property type="project" value="UniProtKB-EC"/>
</dbReference>
<dbReference type="InterPro" id="IPR024078">
    <property type="entry name" value="LmbE-like_dom_sf"/>
</dbReference>
<keyword evidence="3" id="KW-0812">Transmembrane</keyword>
<comment type="caution">
    <text evidence="4">The sequence shown here is derived from an EMBL/GenBank/DDBJ whole genome shotgun (WGS) entry which is preliminary data.</text>
</comment>
<proteinExistence type="inferred from homology"/>
<keyword evidence="5" id="KW-1185">Reference proteome</keyword>
<keyword evidence="3" id="KW-0472">Membrane</keyword>
<accession>A0AAE0WAP5</accession>
<sequence>MDLSTDSHNLDIQAYIVHLIGFIIFFYVLLCLCIVLGPKAFKDKPHNVIFFTAHPDDECMFFIPTILHFLQQGNVVYLSCFSSGNFYGLAEVRRKELQKSCKVLGIDKENLQILNESHFPDDPATYWDVKEVSDVMLEAVNRTQADMIVTFDSGGVSGHRNHISLYNAARNLVETNRLNKDIKVLILETTSIFRKYLFGLDLPLSYLTADFIMVSSVLNYLTGWRAMLKHWTQMEWFRWLYLTFSRYMFVNTLQQISKHSSKPNIQLRATKSSENYEELEWVKTDYPERTYDEKSHNICKLYKHV</sequence>
<feature type="transmembrane region" description="Helical" evidence="3">
    <location>
        <begin position="12"/>
        <end position="36"/>
    </location>
</feature>
<dbReference type="EMBL" id="JAEAOA010002346">
    <property type="protein sequence ID" value="KAK3606480.1"/>
    <property type="molecule type" value="Genomic_DNA"/>
</dbReference>
<dbReference type="EC" id="3.5.1.89" evidence="2"/>
<keyword evidence="3" id="KW-1133">Transmembrane helix</keyword>
<dbReference type="Proteomes" id="UP001195483">
    <property type="component" value="Unassembled WGS sequence"/>
</dbReference>
<name>A0AAE0WAP5_9BIVA</name>
<reference evidence="4" key="3">
    <citation type="submission" date="2023-05" db="EMBL/GenBank/DDBJ databases">
        <authorList>
            <person name="Smith C.H."/>
        </authorList>
    </citation>
    <scope>NUCLEOTIDE SEQUENCE</scope>
    <source>
        <strain evidence="4">CHS0354</strain>
        <tissue evidence="4">Mantle</tissue>
    </source>
</reference>
<reference evidence="4" key="2">
    <citation type="journal article" date="2021" name="Genome Biol. Evol.">
        <title>Developing a high-quality reference genome for a parasitic bivalve with doubly uniparental inheritance (Bivalvia: Unionida).</title>
        <authorList>
            <person name="Smith C.H."/>
        </authorList>
    </citation>
    <scope>NUCLEOTIDE SEQUENCE</scope>
    <source>
        <strain evidence="4">CHS0354</strain>
        <tissue evidence="4">Mantle</tissue>
    </source>
</reference>
<dbReference type="SUPFAM" id="SSF102588">
    <property type="entry name" value="LmbE-like"/>
    <property type="match status" value="1"/>
</dbReference>
<evidence type="ECO:0000256" key="2">
    <source>
        <dbReference type="ARBA" id="ARBA00012176"/>
    </source>
</evidence>